<name>A0A0A7G2H9_9CLOT</name>
<accession>A0A0A7G2H9</accession>
<sequence length="126" mass="14027">MGKHTLKLDTTIRENYSFFCPDSGLHLDLLRPEATIELESLTPSIRRAIDSKTLIYVDGEFVFENCPSCGYLEESIPEPPPEPPLESDSGLGGPEEDGMEELASLEVKEVKKESKTKKAATRTKKK</sequence>
<protein>
    <submittedName>
        <fullName evidence="2">Uncharacterized protein</fullName>
    </submittedName>
</protein>
<organism evidence="2 3">
    <name type="scientific">Clostridium baratii str. Sullivan</name>
    <dbReference type="NCBI Taxonomy" id="1415775"/>
    <lineage>
        <taxon>Bacteria</taxon>
        <taxon>Bacillati</taxon>
        <taxon>Bacillota</taxon>
        <taxon>Clostridia</taxon>
        <taxon>Eubacteriales</taxon>
        <taxon>Clostridiaceae</taxon>
        <taxon>Clostridium</taxon>
    </lineage>
</organism>
<evidence type="ECO:0000313" key="3">
    <source>
        <dbReference type="Proteomes" id="UP000030635"/>
    </source>
</evidence>
<feature type="compositionally biased region" description="Basic residues" evidence="1">
    <location>
        <begin position="114"/>
        <end position="126"/>
    </location>
</feature>
<gene>
    <name evidence="2" type="ORF">U729_3072</name>
</gene>
<keyword evidence="2" id="KW-0614">Plasmid</keyword>
<dbReference type="Proteomes" id="UP000030635">
    <property type="component" value="Plasmid pCBJ"/>
</dbReference>
<dbReference type="EMBL" id="CP006906">
    <property type="protein sequence ID" value="AIY85245.1"/>
    <property type="molecule type" value="Genomic_DNA"/>
</dbReference>
<dbReference type="AlphaFoldDB" id="A0A0A7G2H9"/>
<evidence type="ECO:0000256" key="1">
    <source>
        <dbReference type="SAM" id="MobiDB-lite"/>
    </source>
</evidence>
<keyword evidence="3" id="KW-1185">Reference proteome</keyword>
<proteinExistence type="predicted"/>
<evidence type="ECO:0000313" key="2">
    <source>
        <dbReference type="EMBL" id="AIY85245.1"/>
    </source>
</evidence>
<reference evidence="2 3" key="1">
    <citation type="journal article" date="2015" name="Infect. Genet. Evol.">
        <title>Genomic sequences of six botulinum neurotoxin-producing strains representing three clostridial species illustrate the mobility and diversity of botulinum neurotoxin genes.</title>
        <authorList>
            <person name="Smith T.J."/>
            <person name="Hill K.K."/>
            <person name="Xie G."/>
            <person name="Foley B.T."/>
            <person name="Williamson C.H."/>
            <person name="Foster J.T."/>
            <person name="Johnson S.L."/>
            <person name="Chertkov O."/>
            <person name="Teshima H."/>
            <person name="Gibbons H.S."/>
            <person name="Johnsky L.A."/>
            <person name="Karavis M.A."/>
            <person name="Smith L.A."/>
        </authorList>
    </citation>
    <scope>NUCLEOTIDE SEQUENCE [LARGE SCALE GENOMIC DNA]</scope>
    <source>
        <strain evidence="2">Sullivan</strain>
        <plasmid evidence="3">Plasmid pCBJ</plasmid>
    </source>
</reference>
<feature type="region of interest" description="Disordered" evidence="1">
    <location>
        <begin position="72"/>
        <end position="126"/>
    </location>
</feature>
<dbReference type="HOGENOM" id="CLU_1977650_0_0_9"/>
<geneLocation type="plasmid" evidence="2 3">
    <name>pCBJ</name>
</geneLocation>
<dbReference type="KEGG" id="cbv:U729_3072"/>
<dbReference type="RefSeq" id="WP_040113540.1">
    <property type="nucleotide sequence ID" value="NZ_CP006906.1"/>
</dbReference>